<evidence type="ECO:0000313" key="2">
    <source>
        <dbReference type="Proteomes" id="UP000198304"/>
    </source>
</evidence>
<dbReference type="InterPro" id="IPR053746">
    <property type="entry name" value="Viral_HT_Connector_Assembly"/>
</dbReference>
<sequence>MTDEQIKDALTDWVKDYCNNDFIEDEVEVLPGGVLLFLNQAVEFTKKQTGITSESLGDYSVSFETDFPASMLKLLSPYKRVKFL</sequence>
<dbReference type="Gene3D" id="1.10.246.150">
    <property type="match status" value="1"/>
</dbReference>
<protein>
    <recommendedName>
        <fullName evidence="3">Phage gp6-like head-tail connector protein</fullName>
    </recommendedName>
</protein>
<proteinExistence type="predicted"/>
<accession>A0A239AIQ1</accession>
<dbReference type="InterPro" id="IPR021146">
    <property type="entry name" value="Phage_gp6-like_head-tail"/>
</dbReference>
<dbReference type="OrthoDB" id="2408702at2"/>
<keyword evidence="2" id="KW-1185">Reference proteome</keyword>
<evidence type="ECO:0008006" key="3">
    <source>
        <dbReference type="Google" id="ProtNLM"/>
    </source>
</evidence>
<organism evidence="1 2">
    <name type="scientific">Anaerovirgula multivorans</name>
    <dbReference type="NCBI Taxonomy" id="312168"/>
    <lineage>
        <taxon>Bacteria</taxon>
        <taxon>Bacillati</taxon>
        <taxon>Bacillota</taxon>
        <taxon>Clostridia</taxon>
        <taxon>Peptostreptococcales</taxon>
        <taxon>Natronincolaceae</taxon>
        <taxon>Anaerovirgula</taxon>
    </lineage>
</organism>
<dbReference type="Proteomes" id="UP000198304">
    <property type="component" value="Unassembled WGS sequence"/>
</dbReference>
<dbReference type="Pfam" id="PF05135">
    <property type="entry name" value="Phage_connect_1"/>
    <property type="match status" value="1"/>
</dbReference>
<reference evidence="1 2" key="1">
    <citation type="submission" date="2017-06" db="EMBL/GenBank/DDBJ databases">
        <authorList>
            <person name="Kim H.J."/>
            <person name="Triplett B.A."/>
        </authorList>
    </citation>
    <scope>NUCLEOTIDE SEQUENCE [LARGE SCALE GENOMIC DNA]</scope>
    <source>
        <strain evidence="1 2">SCA</strain>
    </source>
</reference>
<dbReference type="EMBL" id="FZOJ01000002">
    <property type="protein sequence ID" value="SNR95525.1"/>
    <property type="molecule type" value="Genomic_DNA"/>
</dbReference>
<dbReference type="AlphaFoldDB" id="A0A239AIQ1"/>
<dbReference type="RefSeq" id="WP_089281274.1">
    <property type="nucleotide sequence ID" value="NZ_FZOJ01000002.1"/>
</dbReference>
<gene>
    <name evidence="1" type="ORF">SAMN05446037_100269</name>
</gene>
<evidence type="ECO:0000313" key="1">
    <source>
        <dbReference type="EMBL" id="SNR95525.1"/>
    </source>
</evidence>
<name>A0A239AIQ1_9FIRM</name>